<evidence type="ECO:0000313" key="1">
    <source>
        <dbReference type="EMBL" id="OAD53137.1"/>
    </source>
</evidence>
<evidence type="ECO:0000313" key="2">
    <source>
        <dbReference type="Proteomes" id="UP000250275"/>
    </source>
</evidence>
<protein>
    <submittedName>
        <fullName evidence="1">Uncharacterized protein</fullName>
    </submittedName>
</protein>
<gene>
    <name evidence="1" type="ORF">WN48_10767</name>
</gene>
<dbReference type="EMBL" id="KQ768478">
    <property type="protein sequence ID" value="OAD53137.1"/>
    <property type="molecule type" value="Genomic_DNA"/>
</dbReference>
<accession>A0A310S693</accession>
<keyword evidence="2" id="KW-1185">Reference proteome</keyword>
<proteinExistence type="predicted"/>
<dbReference type="Proteomes" id="UP000250275">
    <property type="component" value="Unassembled WGS sequence"/>
</dbReference>
<organism evidence="1 2">
    <name type="scientific">Eufriesea mexicana</name>
    <dbReference type="NCBI Taxonomy" id="516756"/>
    <lineage>
        <taxon>Eukaryota</taxon>
        <taxon>Metazoa</taxon>
        <taxon>Ecdysozoa</taxon>
        <taxon>Arthropoda</taxon>
        <taxon>Hexapoda</taxon>
        <taxon>Insecta</taxon>
        <taxon>Pterygota</taxon>
        <taxon>Neoptera</taxon>
        <taxon>Endopterygota</taxon>
        <taxon>Hymenoptera</taxon>
        <taxon>Apocrita</taxon>
        <taxon>Aculeata</taxon>
        <taxon>Apoidea</taxon>
        <taxon>Anthophila</taxon>
        <taxon>Apidae</taxon>
        <taxon>Eufriesea</taxon>
    </lineage>
</organism>
<sequence length="52" mass="6128">MKVFNRQNCCPAYRDRVPAMRTGAVVQIEMRFTGYSLNKFFAQTRRVIPPFD</sequence>
<reference evidence="1 2" key="1">
    <citation type="submission" date="2015-07" db="EMBL/GenBank/DDBJ databases">
        <title>The genome of Eufriesea mexicana.</title>
        <authorList>
            <person name="Pan H."/>
            <person name="Kapheim K."/>
        </authorList>
    </citation>
    <scope>NUCLEOTIDE SEQUENCE [LARGE SCALE GENOMIC DNA]</scope>
    <source>
        <strain evidence="1">0111107269</strain>
        <tissue evidence="1">Whole body</tissue>
    </source>
</reference>
<name>A0A310S693_9HYME</name>
<dbReference type="AlphaFoldDB" id="A0A310S693"/>